<gene>
    <name evidence="2" type="ORF">JY651_19140</name>
</gene>
<evidence type="ECO:0000313" key="2">
    <source>
        <dbReference type="EMBL" id="QSQ26898.1"/>
    </source>
</evidence>
<reference evidence="2 3" key="1">
    <citation type="submission" date="2021-02" db="EMBL/GenBank/DDBJ databases">
        <title>De Novo genome assembly of isolated myxobacteria.</title>
        <authorList>
            <person name="Stevens D.C."/>
        </authorList>
    </citation>
    <scope>NUCLEOTIDE SEQUENCE [LARGE SCALE GENOMIC DNA]</scope>
    <source>
        <strain evidence="3">SCPEA02</strain>
    </source>
</reference>
<feature type="region of interest" description="Disordered" evidence="1">
    <location>
        <begin position="1"/>
        <end position="76"/>
    </location>
</feature>
<feature type="region of interest" description="Disordered" evidence="1">
    <location>
        <begin position="88"/>
        <end position="111"/>
    </location>
</feature>
<feature type="compositionally biased region" description="Basic residues" evidence="1">
    <location>
        <begin position="12"/>
        <end position="27"/>
    </location>
</feature>
<name>A0ABX7P8W2_9BACT</name>
<organism evidence="2 3">
    <name type="scientific">Pyxidicoccus parkwayensis</name>
    <dbReference type="NCBI Taxonomy" id="2813578"/>
    <lineage>
        <taxon>Bacteria</taxon>
        <taxon>Pseudomonadati</taxon>
        <taxon>Myxococcota</taxon>
        <taxon>Myxococcia</taxon>
        <taxon>Myxococcales</taxon>
        <taxon>Cystobacterineae</taxon>
        <taxon>Myxococcaceae</taxon>
        <taxon>Pyxidicoccus</taxon>
    </lineage>
</organism>
<evidence type="ECO:0000313" key="3">
    <source>
        <dbReference type="Proteomes" id="UP000662747"/>
    </source>
</evidence>
<protein>
    <submittedName>
        <fullName evidence="2">Uncharacterized protein</fullName>
    </submittedName>
</protein>
<proteinExistence type="predicted"/>
<feature type="compositionally biased region" description="Basic and acidic residues" evidence="1">
    <location>
        <begin position="91"/>
        <end position="108"/>
    </location>
</feature>
<evidence type="ECO:0000256" key="1">
    <source>
        <dbReference type="SAM" id="MobiDB-lite"/>
    </source>
</evidence>
<dbReference type="RefSeq" id="WP_206728439.1">
    <property type="nucleotide sequence ID" value="NZ_CP071090.1"/>
</dbReference>
<dbReference type="Proteomes" id="UP000662747">
    <property type="component" value="Chromosome"/>
</dbReference>
<feature type="compositionally biased region" description="Low complexity" evidence="1">
    <location>
        <begin position="34"/>
        <end position="47"/>
    </location>
</feature>
<accession>A0ABX7P8W2</accession>
<feature type="compositionally biased region" description="Basic and acidic residues" evidence="1">
    <location>
        <begin position="48"/>
        <end position="57"/>
    </location>
</feature>
<keyword evidence="3" id="KW-1185">Reference proteome</keyword>
<sequence>MRPADIGASRPPPRKVEHKKPAPKKATPKPAPKPARSAMAAGLAAKMRAMDAFDRARNPPKVSAKKAEPKAARSAIAAGLASKVRAMNKMDSLRDPPKVTAKKPEPKPARSAMAVGLANKMRAMNKMDSLRDPPKAAAKKSEPKKGLVDRMADVNEAAGRWGNTVKLPADAAMAFNGRDVRGERKVIGNREFGRSGPGVRTVGARNTGFTRGVAGGSAVLGAAQLPFAAASAIKDWRDVARGKGDVASAIGSTTSVASVALNTAKGVSDFRGLRAEAFNVRAGARMAINERAARAGFGPVASRLRANADALSKSMTKQVIAPWNRPSGSTFRAKAKDLASRFTRPQGKTDIRTMERLAERKLGNDPASRKMAKTVARDVQKTTQAVLKGRATAGLALKTGGRFAPGLNGAIAAADVATAAATLKSNASGWKKGTAVVTAAGSVLAATNVPGLSQAGAVVSTLSSLAGSDMGEKAAKKIGSGIKSGAKKVGSGIKSGAKKVGGWLNPFD</sequence>
<dbReference type="EMBL" id="CP071090">
    <property type="protein sequence ID" value="QSQ26898.1"/>
    <property type="molecule type" value="Genomic_DNA"/>
</dbReference>